<accession>B0NNS3</accession>
<evidence type="ECO:0000313" key="1">
    <source>
        <dbReference type="EMBL" id="EDS15599.1"/>
    </source>
</evidence>
<dbReference type="Proteomes" id="UP000004713">
    <property type="component" value="Unassembled WGS sequence"/>
</dbReference>
<protein>
    <submittedName>
        <fullName evidence="1">Uncharacterized protein</fullName>
    </submittedName>
</protein>
<dbReference type="EMBL" id="ABFZ02000018">
    <property type="protein sequence ID" value="EDS15599.1"/>
    <property type="molecule type" value="Genomic_DNA"/>
</dbReference>
<name>B0NNS3_BACSE</name>
<proteinExistence type="predicted"/>
<gene>
    <name evidence="1" type="ORF">BACSTE_01038</name>
</gene>
<comment type="caution">
    <text evidence="1">The sequence shown here is derived from an EMBL/GenBank/DDBJ whole genome shotgun (WGS) entry which is preliminary data.</text>
</comment>
<dbReference type="AlphaFoldDB" id="B0NNS3"/>
<reference evidence="1 2" key="2">
    <citation type="submission" date="2007-11" db="EMBL/GenBank/DDBJ databases">
        <authorList>
            <person name="Fulton L."/>
            <person name="Clifton S."/>
            <person name="Fulton B."/>
            <person name="Xu J."/>
            <person name="Minx P."/>
            <person name="Pepin K.H."/>
            <person name="Johnson M."/>
            <person name="Thiruvilangam P."/>
            <person name="Bhonagiri V."/>
            <person name="Nash W.E."/>
            <person name="Mardis E.R."/>
            <person name="Wilson R.K."/>
        </authorList>
    </citation>
    <scope>NUCLEOTIDE SEQUENCE [LARGE SCALE GENOMIC DNA]</scope>
    <source>
        <strain evidence="1 2">ATCC 43183</strain>
    </source>
</reference>
<reference evidence="1 2" key="1">
    <citation type="submission" date="2007-11" db="EMBL/GenBank/DDBJ databases">
        <title>Draft genome sequence of Bacteroides stercoris(ATCC 43183).</title>
        <authorList>
            <person name="Sudarsanam P."/>
            <person name="Ley R."/>
            <person name="Guruge J."/>
            <person name="Turnbaugh P.J."/>
            <person name="Mahowald M."/>
            <person name="Liep D."/>
            <person name="Gordon J."/>
        </authorList>
    </citation>
    <scope>NUCLEOTIDE SEQUENCE [LARGE SCALE GENOMIC DNA]</scope>
    <source>
        <strain evidence="1 2">ATCC 43183</strain>
    </source>
</reference>
<dbReference type="HOGENOM" id="CLU_3058725_0_0_10"/>
<evidence type="ECO:0000313" key="2">
    <source>
        <dbReference type="Proteomes" id="UP000004713"/>
    </source>
</evidence>
<organism evidence="1 2">
    <name type="scientific">Bacteroides stercoris ATCC 43183</name>
    <dbReference type="NCBI Taxonomy" id="449673"/>
    <lineage>
        <taxon>Bacteria</taxon>
        <taxon>Pseudomonadati</taxon>
        <taxon>Bacteroidota</taxon>
        <taxon>Bacteroidia</taxon>
        <taxon>Bacteroidales</taxon>
        <taxon>Bacteroidaceae</taxon>
        <taxon>Bacteroides</taxon>
    </lineage>
</organism>
<sequence>MRGMFKRQRNGQGDGPAGERCLFLPFIYQYRQDRSGFVPYRKNGADWNFEPLV</sequence>